<evidence type="ECO:0000256" key="7">
    <source>
        <dbReference type="SAM" id="Phobius"/>
    </source>
</evidence>
<gene>
    <name evidence="10" type="primary">hsdM</name>
</gene>
<name>A0A075I2X0_9ARCH</name>
<dbReference type="AlphaFoldDB" id="A0A075I2X0"/>
<feature type="domain" description="DNA methylase adenine-specific" evidence="8">
    <location>
        <begin position="147"/>
        <end position="389"/>
    </location>
</feature>
<dbReference type="InterPro" id="IPR038333">
    <property type="entry name" value="T1MK-like_N_sf"/>
</dbReference>
<keyword evidence="4" id="KW-0949">S-adenosyl-L-methionine</keyword>
<dbReference type="GO" id="GO:0008170">
    <property type="term" value="F:N-methyltransferase activity"/>
    <property type="evidence" value="ECO:0007669"/>
    <property type="project" value="InterPro"/>
</dbReference>
<dbReference type="InterPro" id="IPR003356">
    <property type="entry name" value="DNA_methylase_A-5"/>
</dbReference>
<keyword evidence="7" id="KW-0472">Membrane</keyword>
<evidence type="ECO:0000256" key="1">
    <source>
        <dbReference type="ARBA" id="ARBA00011900"/>
    </source>
</evidence>
<keyword evidence="7" id="KW-0812">Transmembrane</keyword>
<keyword evidence="5" id="KW-0680">Restriction system</keyword>
<dbReference type="PANTHER" id="PTHR42933:SF3">
    <property type="entry name" value="TYPE I RESTRICTION ENZYME MJAVIII METHYLASE SUBUNIT"/>
    <property type="match status" value="1"/>
</dbReference>
<dbReference type="SUPFAM" id="SSF53335">
    <property type="entry name" value="S-adenosyl-L-methionine-dependent methyltransferases"/>
    <property type="match status" value="1"/>
</dbReference>
<keyword evidence="3 10" id="KW-0808">Transferase</keyword>
<evidence type="ECO:0000256" key="2">
    <source>
        <dbReference type="ARBA" id="ARBA00022603"/>
    </source>
</evidence>
<dbReference type="GO" id="GO:0009007">
    <property type="term" value="F:site-specific DNA-methyltransferase (adenine-specific) activity"/>
    <property type="evidence" value="ECO:0007669"/>
    <property type="project" value="UniProtKB-EC"/>
</dbReference>
<comment type="catalytic activity">
    <reaction evidence="6">
        <text>a 2'-deoxyadenosine in DNA + S-adenosyl-L-methionine = an N(6)-methyl-2'-deoxyadenosine in DNA + S-adenosyl-L-homocysteine + H(+)</text>
        <dbReference type="Rhea" id="RHEA:15197"/>
        <dbReference type="Rhea" id="RHEA-COMP:12418"/>
        <dbReference type="Rhea" id="RHEA-COMP:12419"/>
        <dbReference type="ChEBI" id="CHEBI:15378"/>
        <dbReference type="ChEBI" id="CHEBI:57856"/>
        <dbReference type="ChEBI" id="CHEBI:59789"/>
        <dbReference type="ChEBI" id="CHEBI:90615"/>
        <dbReference type="ChEBI" id="CHEBI:90616"/>
        <dbReference type="EC" id="2.1.1.72"/>
    </reaction>
</comment>
<dbReference type="EMBL" id="KF901183">
    <property type="protein sequence ID" value="AIF21157.1"/>
    <property type="molecule type" value="Genomic_DNA"/>
</dbReference>
<feature type="domain" description="N6 adenine-specific DNA methyltransferase N-terminal" evidence="9">
    <location>
        <begin position="10"/>
        <end position="135"/>
    </location>
</feature>
<evidence type="ECO:0000313" key="10">
    <source>
        <dbReference type="EMBL" id="AIF21157.1"/>
    </source>
</evidence>
<evidence type="ECO:0000256" key="4">
    <source>
        <dbReference type="ARBA" id="ARBA00022691"/>
    </source>
</evidence>
<evidence type="ECO:0000256" key="3">
    <source>
        <dbReference type="ARBA" id="ARBA00022679"/>
    </source>
</evidence>
<accession>A0A075I2X0</accession>
<dbReference type="Gene3D" id="3.40.50.150">
    <property type="entry name" value="Vaccinia Virus protein VP39"/>
    <property type="match status" value="1"/>
</dbReference>
<evidence type="ECO:0000256" key="6">
    <source>
        <dbReference type="ARBA" id="ARBA00047942"/>
    </source>
</evidence>
<dbReference type="GO" id="GO:0032259">
    <property type="term" value="P:methylation"/>
    <property type="evidence" value="ECO:0007669"/>
    <property type="project" value="UniProtKB-KW"/>
</dbReference>
<evidence type="ECO:0000259" key="9">
    <source>
        <dbReference type="Pfam" id="PF12161"/>
    </source>
</evidence>
<evidence type="ECO:0000256" key="5">
    <source>
        <dbReference type="ARBA" id="ARBA00022747"/>
    </source>
</evidence>
<dbReference type="EC" id="2.1.1.72" evidence="1"/>
<dbReference type="PRINTS" id="PR00507">
    <property type="entry name" value="N12N6MTFRASE"/>
</dbReference>
<proteinExistence type="predicted"/>
<feature type="transmembrane region" description="Helical" evidence="7">
    <location>
        <begin position="360"/>
        <end position="380"/>
    </location>
</feature>
<dbReference type="GO" id="GO:0003677">
    <property type="term" value="F:DNA binding"/>
    <property type="evidence" value="ECO:0007669"/>
    <property type="project" value="InterPro"/>
</dbReference>
<evidence type="ECO:0000259" key="8">
    <source>
        <dbReference type="Pfam" id="PF02384"/>
    </source>
</evidence>
<dbReference type="SMR" id="A0A075I2X0"/>
<reference evidence="10" key="1">
    <citation type="journal article" date="2014" name="Genome Biol. Evol.">
        <title>Pangenome evidence for extensive interdomain horizontal transfer affecting lineage core and shell genes in uncultured planktonic thaumarchaeota and euryarchaeota.</title>
        <authorList>
            <person name="Deschamps P."/>
            <person name="Zivanovic Y."/>
            <person name="Moreira D."/>
            <person name="Rodriguez-Valera F."/>
            <person name="Lopez-Garcia P."/>
        </authorList>
    </citation>
    <scope>NUCLEOTIDE SEQUENCE</scope>
</reference>
<dbReference type="Pfam" id="PF12161">
    <property type="entry name" value="HsdM_N"/>
    <property type="match status" value="1"/>
</dbReference>
<keyword evidence="2 10" id="KW-0489">Methyltransferase</keyword>
<organism evidence="10">
    <name type="scientific">uncultured marine thaumarchaeote KM3_98_C03</name>
    <dbReference type="NCBI Taxonomy" id="1456352"/>
    <lineage>
        <taxon>Archaea</taxon>
        <taxon>Nitrososphaerota</taxon>
        <taxon>environmental samples</taxon>
    </lineage>
</organism>
<protein>
    <recommendedName>
        <fullName evidence="1">site-specific DNA-methyltransferase (adenine-specific)</fullName>
        <ecNumber evidence="1">2.1.1.72</ecNumber>
    </recommendedName>
</protein>
<dbReference type="InterPro" id="IPR029063">
    <property type="entry name" value="SAM-dependent_MTases_sf"/>
</dbReference>
<dbReference type="GO" id="GO:0009307">
    <property type="term" value="P:DNA restriction-modification system"/>
    <property type="evidence" value="ECO:0007669"/>
    <property type="project" value="UniProtKB-KW"/>
</dbReference>
<dbReference type="Pfam" id="PF02384">
    <property type="entry name" value="N6_Mtase"/>
    <property type="match status" value="1"/>
</dbReference>
<dbReference type="InterPro" id="IPR022749">
    <property type="entry name" value="D12N6_MeTrfase_N"/>
</dbReference>
<keyword evidence="7" id="KW-1133">Transmembrane helix</keyword>
<dbReference type="InterPro" id="IPR051537">
    <property type="entry name" value="DNA_Adenine_Mtase"/>
</dbReference>
<dbReference type="PANTHER" id="PTHR42933">
    <property type="entry name" value="SLR6095 PROTEIN"/>
    <property type="match status" value="1"/>
</dbReference>
<sequence>MAQKLTFQTLKQHLDASADILRGDIDASEFRQPIMTLLFLRRLSDQFIENAEKLEKKHPKEIAWNDADYHDFFIPEKARWKKIQDASENIGEVINKVSEIIEHENPSLVGVFTNTDYNDKKRFPDDTLLEMIEHFGKYNLANSNLENEDIFGQAYEHLLERFADSAGKTAGEFFTPREVVQLLVELLEPEDGDKICDPTCGSGGMLIWSAKFVKEKGGNPKNLVLHGQERNYGNFGMCRMNIILHGIQGTRIEHENVLRHPLLLDKRGSLLKYDKVIANYPFSQNWNEKDYASKDSWNRFTFGIPSAKKRADFAFIQHMYSILNDKGKAAIISSQGTLFRGGSEYEIRKAFIEMDHIESIISLPANLFYATGIPACVIILNKNKPKKEKQNPFRICCKRV</sequence>
<dbReference type="Gene3D" id="1.20.1260.30">
    <property type="match status" value="1"/>
</dbReference>